<evidence type="ECO:0000256" key="1">
    <source>
        <dbReference type="ARBA" id="ARBA00001966"/>
    </source>
</evidence>
<feature type="domain" description="Arsenosugar biosynthesis radical SAM protein ArsS-like C-terminal" evidence="7">
    <location>
        <begin position="213"/>
        <end position="347"/>
    </location>
</feature>
<evidence type="ECO:0000256" key="5">
    <source>
        <dbReference type="ARBA" id="ARBA00023014"/>
    </source>
</evidence>
<evidence type="ECO:0000259" key="6">
    <source>
        <dbReference type="Pfam" id="PF04055"/>
    </source>
</evidence>
<dbReference type="Gene3D" id="3.20.20.70">
    <property type="entry name" value="Aldolase class I"/>
    <property type="match status" value="1"/>
</dbReference>
<keyword evidence="4" id="KW-0408">Iron</keyword>
<proteinExistence type="predicted"/>
<dbReference type="InterPro" id="IPR007197">
    <property type="entry name" value="rSAM"/>
</dbReference>
<sequence length="350" mass="39387">MSLATLKRTNHWLSSPQEQIKILSDHQKIGIPSFEQKLNESGVHSLRPTGIDVFQVNVGKMCNQVCKHCHVDAGPDRKEIMTRQTMQQIIDALDGMPVKTVDLTGGAPEMNPDFRWFVEQFSERNIEIIVRCNLTIILANPKYHDLPEFFRRHKVNVVSSLPSFTARRTDAQRGDGVFNKSIEALKMLNAVGYGKENTGLKLDLVYNPSGAYLPDDQAVLEQEYKHKLKDGFGIEFNQLYAITNLPVSRFLDYLLNSGNYEEYMSELANAFNPVAAEGVMCRNMISIGWDGYLYDCDFNQMLELKLNHGAPNHISDFDWQKVLNREIIINQHCFGCTAGAGSSCGGSTTA</sequence>
<dbReference type="PANTHER" id="PTHR43728">
    <property type="entry name" value="SLR0304 PROTEIN"/>
    <property type="match status" value="1"/>
</dbReference>
<dbReference type="SUPFAM" id="SSF102114">
    <property type="entry name" value="Radical SAM enzymes"/>
    <property type="match status" value="1"/>
</dbReference>
<dbReference type="SFLD" id="SFLDG01067">
    <property type="entry name" value="SPASM/twitch_domain_containing"/>
    <property type="match status" value="1"/>
</dbReference>
<dbReference type="InterPro" id="IPR058240">
    <property type="entry name" value="rSAM_sf"/>
</dbReference>
<accession>A0ABQ3I6G1</accession>
<keyword evidence="2" id="KW-0949">S-adenosyl-L-methionine</keyword>
<organism evidence="8 9">
    <name type="scientific">Roseivirga thermotolerans</name>
    <dbReference type="NCBI Taxonomy" id="1758176"/>
    <lineage>
        <taxon>Bacteria</taxon>
        <taxon>Pseudomonadati</taxon>
        <taxon>Bacteroidota</taxon>
        <taxon>Cytophagia</taxon>
        <taxon>Cytophagales</taxon>
        <taxon>Roseivirgaceae</taxon>
        <taxon>Roseivirga</taxon>
    </lineage>
</organism>
<gene>
    <name evidence="8" type="ORF">GCM10011340_22960</name>
</gene>
<dbReference type="SFLD" id="SFLDS00029">
    <property type="entry name" value="Radical_SAM"/>
    <property type="match status" value="1"/>
</dbReference>
<protein>
    <submittedName>
        <fullName evidence="8">Radical SAM/Cys-rich domain protein</fullName>
    </submittedName>
</protein>
<dbReference type="InterPro" id="IPR024521">
    <property type="entry name" value="ArsS-like_C"/>
</dbReference>
<dbReference type="Proteomes" id="UP000658258">
    <property type="component" value="Unassembled WGS sequence"/>
</dbReference>
<keyword evidence="5" id="KW-0411">Iron-sulfur</keyword>
<keyword evidence="3" id="KW-0479">Metal-binding</keyword>
<feature type="domain" description="Radical SAM core" evidence="6">
    <location>
        <begin position="56"/>
        <end position="194"/>
    </location>
</feature>
<dbReference type="EMBL" id="BNAG01000003">
    <property type="protein sequence ID" value="GHE66928.1"/>
    <property type="molecule type" value="Genomic_DNA"/>
</dbReference>
<keyword evidence="9" id="KW-1185">Reference proteome</keyword>
<comment type="caution">
    <text evidence="8">The sequence shown here is derived from an EMBL/GenBank/DDBJ whole genome shotgun (WGS) entry which is preliminary data.</text>
</comment>
<reference evidence="9" key="1">
    <citation type="journal article" date="2019" name="Int. J. Syst. Evol. Microbiol.">
        <title>The Global Catalogue of Microorganisms (GCM) 10K type strain sequencing project: providing services to taxonomists for standard genome sequencing and annotation.</title>
        <authorList>
            <consortium name="The Broad Institute Genomics Platform"/>
            <consortium name="The Broad Institute Genome Sequencing Center for Infectious Disease"/>
            <person name="Wu L."/>
            <person name="Ma J."/>
        </authorList>
    </citation>
    <scope>NUCLEOTIDE SEQUENCE [LARGE SCALE GENOMIC DNA]</scope>
    <source>
        <strain evidence="9">CGMCC 1.15111</strain>
    </source>
</reference>
<dbReference type="CDD" id="cd01335">
    <property type="entry name" value="Radical_SAM"/>
    <property type="match status" value="1"/>
</dbReference>
<evidence type="ECO:0000256" key="3">
    <source>
        <dbReference type="ARBA" id="ARBA00022723"/>
    </source>
</evidence>
<evidence type="ECO:0000313" key="9">
    <source>
        <dbReference type="Proteomes" id="UP000658258"/>
    </source>
</evidence>
<dbReference type="RefSeq" id="WP_189630399.1">
    <property type="nucleotide sequence ID" value="NZ_BNAG01000003.1"/>
</dbReference>
<dbReference type="PANTHER" id="PTHR43728:SF1">
    <property type="entry name" value="FE-S OXIDOREDUCTASE"/>
    <property type="match status" value="1"/>
</dbReference>
<name>A0ABQ3I6G1_9BACT</name>
<dbReference type="NCBIfam" id="TIGR04167">
    <property type="entry name" value="rSAM_SeCys"/>
    <property type="match status" value="1"/>
</dbReference>
<dbReference type="Pfam" id="PF12345">
    <property type="entry name" value="DUF3641"/>
    <property type="match status" value="1"/>
</dbReference>
<evidence type="ECO:0000313" key="8">
    <source>
        <dbReference type="EMBL" id="GHE66928.1"/>
    </source>
</evidence>
<evidence type="ECO:0000259" key="7">
    <source>
        <dbReference type="Pfam" id="PF12345"/>
    </source>
</evidence>
<dbReference type="InterPro" id="IPR013785">
    <property type="entry name" value="Aldolase_TIM"/>
</dbReference>
<dbReference type="InterPro" id="IPR026351">
    <property type="entry name" value="rSAM_ArsS-like"/>
</dbReference>
<comment type="cofactor">
    <cofactor evidence="1">
        <name>[4Fe-4S] cluster</name>
        <dbReference type="ChEBI" id="CHEBI:49883"/>
    </cofactor>
</comment>
<evidence type="ECO:0000256" key="4">
    <source>
        <dbReference type="ARBA" id="ARBA00023004"/>
    </source>
</evidence>
<evidence type="ECO:0000256" key="2">
    <source>
        <dbReference type="ARBA" id="ARBA00022691"/>
    </source>
</evidence>
<dbReference type="Pfam" id="PF04055">
    <property type="entry name" value="Radical_SAM"/>
    <property type="match status" value="1"/>
</dbReference>